<reference evidence="1 2" key="1">
    <citation type="submission" date="2016-08" db="EMBL/GenBank/DDBJ databases">
        <title>Draft genome sequence of Candidatus Piscirickettsia litoralis, from seawater.</title>
        <authorList>
            <person name="Wan X."/>
            <person name="Lee A.J."/>
            <person name="Hou S."/>
            <person name="Donachie S.P."/>
        </authorList>
    </citation>
    <scope>NUCLEOTIDE SEQUENCE [LARGE SCALE GENOMIC DNA]</scope>
    <source>
        <strain evidence="1 2">Y2</strain>
    </source>
</reference>
<proteinExistence type="predicted"/>
<evidence type="ECO:0000313" key="1">
    <source>
        <dbReference type="EMBL" id="ODN41924.1"/>
    </source>
</evidence>
<evidence type="ECO:0000313" key="2">
    <source>
        <dbReference type="Proteomes" id="UP000094329"/>
    </source>
</evidence>
<organism evidence="1 2">
    <name type="scientific">Piscirickettsia litoralis</name>
    <dbReference type="NCBI Taxonomy" id="1891921"/>
    <lineage>
        <taxon>Bacteria</taxon>
        <taxon>Pseudomonadati</taxon>
        <taxon>Pseudomonadota</taxon>
        <taxon>Gammaproteobacteria</taxon>
        <taxon>Thiotrichales</taxon>
        <taxon>Piscirickettsiaceae</taxon>
        <taxon>Piscirickettsia</taxon>
    </lineage>
</organism>
<dbReference type="RefSeq" id="WP_069311725.1">
    <property type="nucleotide sequence ID" value="NZ_MDTU01000001.1"/>
</dbReference>
<accession>A0ABX3A746</accession>
<name>A0ABX3A746_9GAMM</name>
<sequence>MKNYPQIDELITQMAQELGCDRNRMAYEAFAIDAKELIDNEDFDCQTEEQARIELAKRGPHIINLYMEGLDGEDWLSQDYLPADINLNVVREFYTFVVNEEKK</sequence>
<dbReference type="EMBL" id="MDTU01000001">
    <property type="protein sequence ID" value="ODN41924.1"/>
    <property type="molecule type" value="Genomic_DNA"/>
</dbReference>
<keyword evidence="2" id="KW-1185">Reference proteome</keyword>
<dbReference type="Proteomes" id="UP000094329">
    <property type="component" value="Unassembled WGS sequence"/>
</dbReference>
<gene>
    <name evidence="1" type="ORF">BGC07_01785</name>
</gene>
<comment type="caution">
    <text evidence="1">The sequence shown here is derived from an EMBL/GenBank/DDBJ whole genome shotgun (WGS) entry which is preliminary data.</text>
</comment>
<protein>
    <submittedName>
        <fullName evidence="1">Uncharacterized protein</fullName>
    </submittedName>
</protein>